<evidence type="ECO:0000313" key="4">
    <source>
        <dbReference type="Proteomes" id="UP001302652"/>
    </source>
</evidence>
<gene>
    <name evidence="3" type="ORF">RW095_27885</name>
</gene>
<name>A0ABZ0ES71_9BURK</name>
<dbReference type="PANTHER" id="PTHR46637:SF1">
    <property type="entry name" value="BLL5188 PROTEIN"/>
    <property type="match status" value="1"/>
</dbReference>
<dbReference type="PANTHER" id="PTHR46637">
    <property type="entry name" value="TIS1421-TRANSPOSASE PROTEIN A"/>
    <property type="match status" value="1"/>
</dbReference>
<accession>A0ABZ0ES71</accession>
<reference evidence="3 4" key="1">
    <citation type="submission" date="2023-10" db="EMBL/GenBank/DDBJ databases">
        <title>Surface-active antibiotics is a multifunctional adaptation for post-fire microbes.</title>
        <authorList>
            <person name="Liu M.D."/>
            <person name="Du Y."/>
            <person name="Koupaei S.K."/>
            <person name="Kim N.R."/>
            <person name="Zhang W."/>
            <person name="Traxler M.F."/>
        </authorList>
    </citation>
    <scope>NUCLEOTIDE SEQUENCE [LARGE SCALE GENOMIC DNA]</scope>
    <source>
        <strain evidence="3 4">F3</strain>
    </source>
</reference>
<protein>
    <submittedName>
        <fullName evidence="3">Transposase</fullName>
    </submittedName>
</protein>
<feature type="region of interest" description="Disordered" evidence="1">
    <location>
        <begin position="107"/>
        <end position="146"/>
    </location>
</feature>
<feature type="compositionally biased region" description="Low complexity" evidence="1">
    <location>
        <begin position="345"/>
        <end position="357"/>
    </location>
</feature>
<feature type="compositionally biased region" description="Low complexity" evidence="1">
    <location>
        <begin position="107"/>
        <end position="116"/>
    </location>
</feature>
<dbReference type="Pfam" id="PF13340">
    <property type="entry name" value="DUF4096"/>
    <property type="match status" value="1"/>
</dbReference>
<proteinExistence type="predicted"/>
<evidence type="ECO:0000256" key="1">
    <source>
        <dbReference type="SAM" id="MobiDB-lite"/>
    </source>
</evidence>
<organism evidence="3 4">
    <name type="scientific">Paraburkholderia kirstenboschensis</name>
    <dbReference type="NCBI Taxonomy" id="1245436"/>
    <lineage>
        <taxon>Bacteria</taxon>
        <taxon>Pseudomonadati</taxon>
        <taxon>Pseudomonadota</taxon>
        <taxon>Betaproteobacteria</taxon>
        <taxon>Burkholderiales</taxon>
        <taxon>Burkholderiaceae</taxon>
        <taxon>Paraburkholderia</taxon>
    </lineage>
</organism>
<feature type="compositionally biased region" description="Low complexity" evidence="1">
    <location>
        <begin position="368"/>
        <end position="387"/>
    </location>
</feature>
<evidence type="ECO:0000313" key="3">
    <source>
        <dbReference type="EMBL" id="WOD20026.1"/>
    </source>
</evidence>
<evidence type="ECO:0000259" key="2">
    <source>
        <dbReference type="Pfam" id="PF13340"/>
    </source>
</evidence>
<feature type="region of interest" description="Disordered" evidence="1">
    <location>
        <begin position="345"/>
        <end position="408"/>
    </location>
</feature>
<feature type="domain" description="Insertion element IS402-like" evidence="2">
    <location>
        <begin position="6"/>
        <end position="81"/>
    </location>
</feature>
<keyword evidence="4" id="KW-1185">Reference proteome</keyword>
<dbReference type="InterPro" id="IPR052909">
    <property type="entry name" value="Transposase_6_like"/>
</dbReference>
<sequence>MFFDELSNDEWALLAALVSDEPAVRLNRRGRPRADPRVVANAVLWILTTGEPWSKLPGRYPSGPTCRRRFEEWQLNGTLLEMVRLLSRTGRTFAYVPQPTPLVAAKPVAKPAAQAAETSRSRDEAPRGVSWKSPESWQAPGTSGNAANALHAALPSHARDWRSADPFADITRQLAGIDNVAPTEQFAPYTPSAPSAPYAPRAVARAPAFPTPSVAYAPRPALRVDLRAMGEAGAVGAAMQGLDSAIASARTMPAAALQRSPLPASLAPRGRQVAERHGYLIYVAAERVPNEMYRAWAEIMMDGRRVERSGLVGPRFADPQAAEQYAFEWAAQWVDRECRTLAAAQAAPQARAPQPHATPMQAHKPAYAPNGPASHAPNAAAPARPLPGMRHLPEPVAAHHGAPLHGPLNAFRGPLRRYPGEPAAVTASGPVNIPNAVDAADAAAHAVTEREPAERYPSYTELISHAG</sequence>
<dbReference type="EMBL" id="CP136513">
    <property type="protein sequence ID" value="WOD20026.1"/>
    <property type="molecule type" value="Genomic_DNA"/>
</dbReference>
<feature type="compositionally biased region" description="Polar residues" evidence="1">
    <location>
        <begin position="133"/>
        <end position="146"/>
    </location>
</feature>
<dbReference type="Proteomes" id="UP001302652">
    <property type="component" value="Chromosome 1"/>
</dbReference>
<dbReference type="InterPro" id="IPR025161">
    <property type="entry name" value="IS402-like_dom"/>
</dbReference>
<dbReference type="RefSeq" id="WP_317022007.1">
    <property type="nucleotide sequence ID" value="NZ_CP136513.1"/>
</dbReference>